<dbReference type="AlphaFoldDB" id="A0A7J7ZD31"/>
<accession>A0A7J7ZD31</accession>
<sequence length="129" mass="14689">MLNFPNILKFLSFVLYPDTHVNVQNVDLPLQISKALSMVKRAACLVVLSEARARCYIMNESWVELSGMCSDSVTATFSDVVKYLQMLNGVFLFCVHSIQQCSFFVIAMHCKCSLLFKTAEFFLIKNIQM</sequence>
<evidence type="ECO:0000313" key="1">
    <source>
        <dbReference type="EMBL" id="KAF6371999.1"/>
    </source>
</evidence>
<reference evidence="1 2" key="1">
    <citation type="journal article" date="2020" name="Nature">
        <title>Six reference-quality genomes reveal evolution of bat adaptations.</title>
        <authorList>
            <person name="Jebb D."/>
            <person name="Huang Z."/>
            <person name="Pippel M."/>
            <person name="Hughes G.M."/>
            <person name="Lavrichenko K."/>
            <person name="Devanna P."/>
            <person name="Winkler S."/>
            <person name="Jermiin L.S."/>
            <person name="Skirmuntt E.C."/>
            <person name="Katzourakis A."/>
            <person name="Burkitt-Gray L."/>
            <person name="Ray D.A."/>
            <person name="Sullivan K.A.M."/>
            <person name="Roscito J.G."/>
            <person name="Kirilenko B.M."/>
            <person name="Davalos L.M."/>
            <person name="Corthals A.P."/>
            <person name="Power M.L."/>
            <person name="Jones G."/>
            <person name="Ransome R.D."/>
            <person name="Dechmann D.K.N."/>
            <person name="Locatelli A.G."/>
            <person name="Puechmaille S.J."/>
            <person name="Fedrigo O."/>
            <person name="Jarvis E.D."/>
            <person name="Hiller M."/>
            <person name="Vernes S.C."/>
            <person name="Myers E.W."/>
            <person name="Teeling E.C."/>
        </authorList>
    </citation>
    <scope>NUCLEOTIDE SEQUENCE [LARGE SCALE GENOMIC DNA]</scope>
    <source>
        <strain evidence="1">MRhiFer1</strain>
        <tissue evidence="1">Lung</tissue>
    </source>
</reference>
<protein>
    <submittedName>
        <fullName evidence="1">Uncharacterized protein</fullName>
    </submittedName>
</protein>
<proteinExistence type="predicted"/>
<name>A0A7J7ZD31_RHIFE</name>
<dbReference type="Proteomes" id="UP000585614">
    <property type="component" value="Unassembled WGS sequence"/>
</dbReference>
<organism evidence="1 2">
    <name type="scientific">Rhinolophus ferrumequinum</name>
    <name type="common">Greater horseshoe bat</name>
    <dbReference type="NCBI Taxonomy" id="59479"/>
    <lineage>
        <taxon>Eukaryota</taxon>
        <taxon>Metazoa</taxon>
        <taxon>Chordata</taxon>
        <taxon>Craniata</taxon>
        <taxon>Vertebrata</taxon>
        <taxon>Euteleostomi</taxon>
        <taxon>Mammalia</taxon>
        <taxon>Eutheria</taxon>
        <taxon>Laurasiatheria</taxon>
        <taxon>Chiroptera</taxon>
        <taxon>Yinpterochiroptera</taxon>
        <taxon>Rhinolophoidea</taxon>
        <taxon>Rhinolophidae</taxon>
        <taxon>Rhinolophinae</taxon>
        <taxon>Rhinolophus</taxon>
    </lineage>
</organism>
<comment type="caution">
    <text evidence="1">The sequence shown here is derived from an EMBL/GenBank/DDBJ whole genome shotgun (WGS) entry which is preliminary data.</text>
</comment>
<evidence type="ECO:0000313" key="2">
    <source>
        <dbReference type="Proteomes" id="UP000585614"/>
    </source>
</evidence>
<dbReference type="EMBL" id="JACAGC010000004">
    <property type="protein sequence ID" value="KAF6371999.1"/>
    <property type="molecule type" value="Genomic_DNA"/>
</dbReference>
<gene>
    <name evidence="1" type="ORF">mRhiFer1_009738</name>
</gene>